<name>A0A5K3FA16_MESCO</name>
<sequence length="190" mass="21387">MTTNNYLAAAELPNAFYCFSVWIPLNGSCQCVVIQFSGKGALVMLLVFFQLHSKKNTKPPRTLSLLDCFLSSHITQFRSDFPAVFRSSKLTADVDLTFPFSGLFHLPLETSELAQNPETSRQEEVPLRLHPIKLECIMGFSNKRQTNYLDSVLKPTYFCNHLSKYCTDDCPPANPACIDTSLRARQSIPV</sequence>
<accession>A0A5K3FA16</accession>
<dbReference type="AlphaFoldDB" id="A0A5K3FA16"/>
<evidence type="ECO:0000313" key="1">
    <source>
        <dbReference type="WBParaSite" id="MCU_006158-RA"/>
    </source>
</evidence>
<reference evidence="1" key="1">
    <citation type="submission" date="2019-11" db="UniProtKB">
        <authorList>
            <consortium name="WormBaseParasite"/>
        </authorList>
    </citation>
    <scope>IDENTIFICATION</scope>
</reference>
<dbReference type="WBParaSite" id="MCU_006158-RA">
    <property type="protein sequence ID" value="MCU_006158-RA"/>
    <property type="gene ID" value="MCU_006158"/>
</dbReference>
<organism evidence="1">
    <name type="scientific">Mesocestoides corti</name>
    <name type="common">Flatworm</name>
    <dbReference type="NCBI Taxonomy" id="53468"/>
    <lineage>
        <taxon>Eukaryota</taxon>
        <taxon>Metazoa</taxon>
        <taxon>Spiralia</taxon>
        <taxon>Lophotrochozoa</taxon>
        <taxon>Platyhelminthes</taxon>
        <taxon>Cestoda</taxon>
        <taxon>Eucestoda</taxon>
        <taxon>Cyclophyllidea</taxon>
        <taxon>Mesocestoididae</taxon>
        <taxon>Mesocestoides</taxon>
    </lineage>
</organism>
<proteinExistence type="predicted"/>
<protein>
    <submittedName>
        <fullName evidence="1">SPATA6 domain-containing protein</fullName>
    </submittedName>
</protein>